<dbReference type="InterPro" id="IPR011051">
    <property type="entry name" value="RmlC_Cupin_sf"/>
</dbReference>
<feature type="active site" description="Proton acceptor" evidence="5">
    <location>
        <position position="62"/>
    </location>
</feature>
<evidence type="ECO:0000256" key="1">
    <source>
        <dbReference type="ARBA" id="ARBA00001298"/>
    </source>
</evidence>
<comment type="pathway">
    <text evidence="7">Carbohydrate biosynthesis; dTDP-L-rhamnose biosynthesis.</text>
</comment>
<evidence type="ECO:0000256" key="3">
    <source>
        <dbReference type="ARBA" id="ARBA00012098"/>
    </source>
</evidence>
<dbReference type="PANTHER" id="PTHR21047:SF2">
    <property type="entry name" value="THYMIDINE DIPHOSPHO-4-KETO-RHAMNOSE 3,5-EPIMERASE"/>
    <property type="match status" value="1"/>
</dbReference>
<dbReference type="NCBIfam" id="TIGR01221">
    <property type="entry name" value="rmlC"/>
    <property type="match status" value="1"/>
</dbReference>
<dbReference type="GO" id="GO:0019305">
    <property type="term" value="P:dTDP-rhamnose biosynthetic process"/>
    <property type="evidence" value="ECO:0007669"/>
    <property type="project" value="UniProtKB-UniRule"/>
</dbReference>
<dbReference type="UniPathway" id="UPA00124"/>
<dbReference type="Gene3D" id="2.60.120.10">
    <property type="entry name" value="Jelly Rolls"/>
    <property type="match status" value="1"/>
</dbReference>
<keyword evidence="9" id="KW-1185">Reference proteome</keyword>
<dbReference type="InterPro" id="IPR000888">
    <property type="entry name" value="RmlC-like"/>
</dbReference>
<reference evidence="8 9" key="1">
    <citation type="submission" date="2020-04" db="EMBL/GenBank/DDBJ databases">
        <title>Vibrio sp. SM6, a novel species isolated from seawater.</title>
        <authorList>
            <person name="Wang X."/>
        </authorList>
    </citation>
    <scope>NUCLEOTIDE SEQUENCE [LARGE SCALE GENOMIC DNA]</scope>
    <source>
        <strain evidence="8 9">SM6</strain>
    </source>
</reference>
<feature type="active site" description="Proton donor" evidence="5">
    <location>
        <position position="131"/>
    </location>
</feature>
<dbReference type="Pfam" id="PF00908">
    <property type="entry name" value="dTDP_sugar_isom"/>
    <property type="match status" value="1"/>
</dbReference>
<comment type="function">
    <text evidence="2 7">Catalyzes the epimerization of the C3' and C5'positions of dTDP-6-deoxy-D-xylo-4-hexulose, forming dTDP-6-deoxy-L-lyxo-4-hexulose.</text>
</comment>
<dbReference type="AlphaFoldDB" id="A0A7X8TRG5"/>
<comment type="catalytic activity">
    <reaction evidence="1 7">
        <text>dTDP-4-dehydro-6-deoxy-alpha-D-glucose = dTDP-4-dehydro-beta-L-rhamnose</text>
        <dbReference type="Rhea" id="RHEA:16969"/>
        <dbReference type="ChEBI" id="CHEBI:57649"/>
        <dbReference type="ChEBI" id="CHEBI:62830"/>
        <dbReference type="EC" id="5.1.3.13"/>
    </reaction>
</comment>
<dbReference type="CDD" id="cd00438">
    <property type="entry name" value="cupin_RmlC"/>
    <property type="match status" value="1"/>
</dbReference>
<comment type="similarity">
    <text evidence="7">Belongs to the dTDP-4-dehydrorhamnose 3,5-epimerase family.</text>
</comment>
<name>A0A7X8TRG5_9VIBR</name>
<organism evidence="8 9">
    <name type="scientific">Vibrio agarilyticus</name>
    <dbReference type="NCBI Taxonomy" id="2726741"/>
    <lineage>
        <taxon>Bacteria</taxon>
        <taxon>Pseudomonadati</taxon>
        <taxon>Pseudomonadota</taxon>
        <taxon>Gammaproteobacteria</taxon>
        <taxon>Vibrionales</taxon>
        <taxon>Vibrionaceae</taxon>
        <taxon>Vibrio</taxon>
    </lineage>
</organism>
<evidence type="ECO:0000313" key="9">
    <source>
        <dbReference type="Proteomes" id="UP000535589"/>
    </source>
</evidence>
<dbReference type="RefSeq" id="WP_168836617.1">
    <property type="nucleotide sequence ID" value="NZ_JABAIK010000010.1"/>
</dbReference>
<evidence type="ECO:0000256" key="2">
    <source>
        <dbReference type="ARBA" id="ARBA00001997"/>
    </source>
</evidence>
<dbReference type="GO" id="GO:0000271">
    <property type="term" value="P:polysaccharide biosynthetic process"/>
    <property type="evidence" value="ECO:0007669"/>
    <property type="project" value="TreeGrafter"/>
</dbReference>
<dbReference type="SUPFAM" id="SSF51182">
    <property type="entry name" value="RmlC-like cupins"/>
    <property type="match status" value="1"/>
</dbReference>
<proteinExistence type="inferred from homology"/>
<dbReference type="GO" id="GO:0005829">
    <property type="term" value="C:cytosol"/>
    <property type="evidence" value="ECO:0007669"/>
    <property type="project" value="TreeGrafter"/>
</dbReference>
<evidence type="ECO:0000313" key="8">
    <source>
        <dbReference type="EMBL" id="NLS13520.1"/>
    </source>
</evidence>
<dbReference type="EC" id="5.1.3.13" evidence="3 7"/>
<dbReference type="EMBL" id="JABAIK010000010">
    <property type="protein sequence ID" value="NLS13520.1"/>
    <property type="molecule type" value="Genomic_DNA"/>
</dbReference>
<accession>A0A7X8TRG5</accession>
<dbReference type="InterPro" id="IPR014710">
    <property type="entry name" value="RmlC-like_jellyroll"/>
</dbReference>
<keyword evidence="7 8" id="KW-0413">Isomerase</keyword>
<dbReference type="PANTHER" id="PTHR21047">
    <property type="entry name" value="DTDP-6-DEOXY-D-GLUCOSE-3,5 EPIMERASE"/>
    <property type="match status" value="1"/>
</dbReference>
<evidence type="ECO:0000256" key="6">
    <source>
        <dbReference type="PIRSR" id="PIRSR600888-3"/>
    </source>
</evidence>
<dbReference type="GO" id="GO:0008830">
    <property type="term" value="F:dTDP-4-dehydrorhamnose 3,5-epimerase activity"/>
    <property type="evidence" value="ECO:0007669"/>
    <property type="project" value="UniProtKB-UniRule"/>
</dbReference>
<protein>
    <recommendedName>
        <fullName evidence="4 7">dTDP-4-dehydrorhamnose 3,5-epimerase</fullName>
        <ecNumber evidence="3 7">5.1.3.13</ecNumber>
    </recommendedName>
    <alternativeName>
        <fullName evidence="7">Thymidine diphospho-4-keto-rhamnose 3,5-epimerase</fullName>
    </alternativeName>
</protein>
<feature type="site" description="Participates in a stacking interaction with the thymidine ring of dTDP-4-oxo-6-deoxyglucose" evidence="6">
    <location>
        <position position="137"/>
    </location>
</feature>
<evidence type="ECO:0000256" key="4">
    <source>
        <dbReference type="ARBA" id="ARBA00019595"/>
    </source>
</evidence>
<gene>
    <name evidence="8" type="primary">rfbC</name>
    <name evidence="8" type="ORF">HGP28_11520</name>
</gene>
<evidence type="ECO:0000256" key="7">
    <source>
        <dbReference type="RuleBase" id="RU364069"/>
    </source>
</evidence>
<evidence type="ECO:0000256" key="5">
    <source>
        <dbReference type="PIRSR" id="PIRSR600888-1"/>
    </source>
</evidence>
<dbReference type="Proteomes" id="UP000535589">
    <property type="component" value="Unassembled WGS sequence"/>
</dbReference>
<comment type="caution">
    <text evidence="8">The sequence shown here is derived from an EMBL/GenBank/DDBJ whole genome shotgun (WGS) entry which is preliminary data.</text>
</comment>
<comment type="subunit">
    <text evidence="7">Homodimer.</text>
</comment>
<sequence>MQVIDTIISDVKIVEPKVFGDERGFFLETFHAKRYQEMLNIDSEFVQDNHSRSCFGVLRGLHFQKSNPQGKLVRVVRGTVFDVAVDIRPDSPTFGKWAGVELSEDNRRQLWVPPGLAHGFVVLSDVADFEYKCTDYYKPSDEGCLKWDDAEVGIEWPISSVQLSAKDEQGLSLKELFPR</sequence>